<evidence type="ECO:0000313" key="2">
    <source>
        <dbReference type="Proteomes" id="UP001168821"/>
    </source>
</evidence>
<comment type="caution">
    <text evidence="1">The sequence shown here is derived from an EMBL/GenBank/DDBJ whole genome shotgun (WGS) entry which is preliminary data.</text>
</comment>
<keyword evidence="2" id="KW-1185">Reference proteome</keyword>
<dbReference type="Proteomes" id="UP001168821">
    <property type="component" value="Unassembled WGS sequence"/>
</dbReference>
<accession>A0AA38MAQ6</accession>
<organism evidence="1 2">
    <name type="scientific">Zophobas morio</name>
    <dbReference type="NCBI Taxonomy" id="2755281"/>
    <lineage>
        <taxon>Eukaryota</taxon>
        <taxon>Metazoa</taxon>
        <taxon>Ecdysozoa</taxon>
        <taxon>Arthropoda</taxon>
        <taxon>Hexapoda</taxon>
        <taxon>Insecta</taxon>
        <taxon>Pterygota</taxon>
        <taxon>Neoptera</taxon>
        <taxon>Endopterygota</taxon>
        <taxon>Coleoptera</taxon>
        <taxon>Polyphaga</taxon>
        <taxon>Cucujiformia</taxon>
        <taxon>Tenebrionidae</taxon>
        <taxon>Zophobas</taxon>
    </lineage>
</organism>
<evidence type="ECO:0000313" key="1">
    <source>
        <dbReference type="EMBL" id="KAJ3649269.1"/>
    </source>
</evidence>
<dbReference type="AlphaFoldDB" id="A0AA38MAQ6"/>
<protein>
    <submittedName>
        <fullName evidence="1">Uncharacterized protein</fullName>
    </submittedName>
</protein>
<dbReference type="EMBL" id="JALNTZ010000006">
    <property type="protein sequence ID" value="KAJ3649269.1"/>
    <property type="molecule type" value="Genomic_DNA"/>
</dbReference>
<reference evidence="1" key="1">
    <citation type="journal article" date="2023" name="G3 (Bethesda)">
        <title>Whole genome assemblies of Zophobas morio and Tenebrio molitor.</title>
        <authorList>
            <person name="Kaur S."/>
            <person name="Stinson S.A."/>
            <person name="diCenzo G.C."/>
        </authorList>
    </citation>
    <scope>NUCLEOTIDE SEQUENCE</scope>
    <source>
        <strain evidence="1">QUZm001</strain>
    </source>
</reference>
<proteinExistence type="predicted"/>
<sequence>MLILSRHSLASVDIASGGKLADCYSPFRFFADLGVSPNFPFNFVYTLVFTAARIGYKDFRLSIFMDSVTWSDLKVDRDLFEIIPITERSCKRIKCVSGLVCIKELLLL</sequence>
<name>A0AA38MAQ6_9CUCU</name>
<gene>
    <name evidence="1" type="ORF">Zmor_021022</name>
</gene>